<keyword evidence="3 4" id="KW-0408">Iron</keyword>
<dbReference type="EMBL" id="QAAA01000017">
    <property type="protein sequence ID" value="PTN01088.1"/>
    <property type="molecule type" value="Genomic_DNA"/>
</dbReference>
<dbReference type="GO" id="GO:0020037">
    <property type="term" value="F:heme binding"/>
    <property type="evidence" value="ECO:0007669"/>
    <property type="project" value="InterPro"/>
</dbReference>
<evidence type="ECO:0000313" key="8">
    <source>
        <dbReference type="Proteomes" id="UP000243859"/>
    </source>
</evidence>
<keyword evidence="1 4" id="KW-0349">Heme</keyword>
<keyword evidence="2 4" id="KW-0479">Metal-binding</keyword>
<comment type="caution">
    <text evidence="7">The sequence shown here is derived from an EMBL/GenBank/DDBJ whole genome shotgun (WGS) entry which is preliminary data.</text>
</comment>
<sequence>MQQAACAAACLVASMGLVQAAELAPADLSYDEAGHLQAPLTDMPGDPANGRKVMATKSQGNCISCHAISEMADVPFHGEVGPLLDGVASRYDEAMIRGIVTHSKGVFEGTVMPSYYKVDGFIRPGEGFTGKPKDGPVDPLLTAQQVEDVVAYLMTLTD</sequence>
<dbReference type="SUPFAM" id="SSF46626">
    <property type="entry name" value="Cytochrome c"/>
    <property type="match status" value="1"/>
</dbReference>
<evidence type="ECO:0000256" key="1">
    <source>
        <dbReference type="ARBA" id="ARBA00022617"/>
    </source>
</evidence>
<keyword evidence="5" id="KW-0732">Signal</keyword>
<dbReference type="InterPro" id="IPR030999">
    <property type="entry name" value="Thiosulf_SoxX"/>
</dbReference>
<evidence type="ECO:0000259" key="6">
    <source>
        <dbReference type="PROSITE" id="PS51007"/>
    </source>
</evidence>
<feature type="signal peptide" evidence="5">
    <location>
        <begin position="1"/>
        <end position="20"/>
    </location>
</feature>
<organism evidence="7 8">
    <name type="scientific">Rhodovulum imhoffii</name>
    <dbReference type="NCBI Taxonomy" id="365340"/>
    <lineage>
        <taxon>Bacteria</taxon>
        <taxon>Pseudomonadati</taxon>
        <taxon>Pseudomonadota</taxon>
        <taxon>Alphaproteobacteria</taxon>
        <taxon>Rhodobacterales</taxon>
        <taxon>Paracoccaceae</taxon>
        <taxon>Rhodovulum</taxon>
    </lineage>
</organism>
<reference evidence="7 8" key="1">
    <citation type="submission" date="2018-04" db="EMBL/GenBank/DDBJ databases">
        <title>Genomic Encyclopedia of Archaeal and Bacterial Type Strains, Phase II (KMG-II): from individual species to whole genera.</title>
        <authorList>
            <person name="Goeker M."/>
        </authorList>
    </citation>
    <scope>NUCLEOTIDE SEQUENCE [LARGE SCALE GENOMIC DNA]</scope>
    <source>
        <strain evidence="7 8">DSM 18064</strain>
    </source>
</reference>
<evidence type="ECO:0000256" key="3">
    <source>
        <dbReference type="ARBA" id="ARBA00023004"/>
    </source>
</evidence>
<evidence type="ECO:0000256" key="4">
    <source>
        <dbReference type="PROSITE-ProRule" id="PRU00433"/>
    </source>
</evidence>
<proteinExistence type="predicted"/>
<dbReference type="Proteomes" id="UP000243859">
    <property type="component" value="Unassembled WGS sequence"/>
</dbReference>
<keyword evidence="8" id="KW-1185">Reference proteome</keyword>
<evidence type="ECO:0000256" key="2">
    <source>
        <dbReference type="ARBA" id="ARBA00022723"/>
    </source>
</evidence>
<dbReference type="NCBIfam" id="TIGR04485">
    <property type="entry name" value="thiosulf_SoxX"/>
    <property type="match status" value="1"/>
</dbReference>
<protein>
    <submittedName>
        <fullName evidence="7">Sulfur-oxidizing protein SoxX</fullName>
    </submittedName>
</protein>
<dbReference type="OrthoDB" id="9793634at2"/>
<dbReference type="AlphaFoldDB" id="A0A2T5BPV1"/>
<dbReference type="Pfam" id="PF00034">
    <property type="entry name" value="Cytochrom_C"/>
    <property type="match status" value="1"/>
</dbReference>
<gene>
    <name evidence="7" type="ORF">C8N32_11736</name>
</gene>
<name>A0A2T5BPV1_9RHOB</name>
<dbReference type="GO" id="GO:0046872">
    <property type="term" value="F:metal ion binding"/>
    <property type="evidence" value="ECO:0007669"/>
    <property type="project" value="UniProtKB-KW"/>
</dbReference>
<dbReference type="InterPro" id="IPR009056">
    <property type="entry name" value="Cyt_c-like_dom"/>
</dbReference>
<dbReference type="InterPro" id="IPR036909">
    <property type="entry name" value="Cyt_c-like_dom_sf"/>
</dbReference>
<dbReference type="PROSITE" id="PS51007">
    <property type="entry name" value="CYTC"/>
    <property type="match status" value="1"/>
</dbReference>
<evidence type="ECO:0000313" key="7">
    <source>
        <dbReference type="EMBL" id="PTN01088.1"/>
    </source>
</evidence>
<dbReference type="Gene3D" id="1.10.760.10">
    <property type="entry name" value="Cytochrome c-like domain"/>
    <property type="match status" value="1"/>
</dbReference>
<evidence type="ECO:0000256" key="5">
    <source>
        <dbReference type="SAM" id="SignalP"/>
    </source>
</evidence>
<dbReference type="GO" id="GO:0009055">
    <property type="term" value="F:electron transfer activity"/>
    <property type="evidence" value="ECO:0007669"/>
    <property type="project" value="InterPro"/>
</dbReference>
<feature type="chain" id="PRO_5015480580" evidence="5">
    <location>
        <begin position="21"/>
        <end position="158"/>
    </location>
</feature>
<feature type="domain" description="Cytochrome c" evidence="6">
    <location>
        <begin position="45"/>
        <end position="157"/>
    </location>
</feature>
<accession>A0A2T5BPV1</accession>